<feature type="transmembrane region" description="Helical" evidence="1">
    <location>
        <begin position="72"/>
        <end position="91"/>
    </location>
</feature>
<organism evidence="2 3">
    <name type="scientific">Ruegeria denitrificans</name>
    <dbReference type="NCBI Taxonomy" id="1715692"/>
    <lineage>
        <taxon>Bacteria</taxon>
        <taxon>Pseudomonadati</taxon>
        <taxon>Pseudomonadota</taxon>
        <taxon>Alphaproteobacteria</taxon>
        <taxon>Rhodobacterales</taxon>
        <taxon>Roseobacteraceae</taxon>
        <taxon>Ruegeria</taxon>
    </lineage>
</organism>
<dbReference type="EMBL" id="CYUD01000007">
    <property type="protein sequence ID" value="CUK02870.1"/>
    <property type="molecule type" value="Genomic_DNA"/>
</dbReference>
<protein>
    <submittedName>
        <fullName evidence="2">Uncharacterized protein</fullName>
    </submittedName>
</protein>
<evidence type="ECO:0000256" key="1">
    <source>
        <dbReference type="SAM" id="Phobius"/>
    </source>
</evidence>
<evidence type="ECO:0000313" key="2">
    <source>
        <dbReference type="EMBL" id="CUK02870.1"/>
    </source>
</evidence>
<keyword evidence="1" id="KW-1133">Transmembrane helix</keyword>
<proteinExistence type="predicted"/>
<feature type="transmembrane region" description="Helical" evidence="1">
    <location>
        <begin position="6"/>
        <end position="26"/>
    </location>
</feature>
<dbReference type="Proteomes" id="UP000051260">
    <property type="component" value="Unassembled WGS sequence"/>
</dbReference>
<reference evidence="3" key="1">
    <citation type="submission" date="2015-09" db="EMBL/GenBank/DDBJ databases">
        <authorList>
            <person name="Rodrigo-Torres L."/>
            <person name="Arahal D.R."/>
        </authorList>
    </citation>
    <scope>NUCLEOTIDE SEQUENCE [LARGE SCALE GENOMIC DNA]</scope>
    <source>
        <strain evidence="3">CECT 5091</strain>
    </source>
</reference>
<keyword evidence="1" id="KW-0812">Transmembrane</keyword>
<dbReference type="AlphaFoldDB" id="A0A0P1IBB5"/>
<keyword evidence="3" id="KW-1185">Reference proteome</keyword>
<name>A0A0P1IBB5_9RHOB</name>
<dbReference type="STRING" id="1715692.RUE5091_02420"/>
<gene>
    <name evidence="2" type="ORF">RUE5091_02420</name>
</gene>
<feature type="transmembrane region" description="Helical" evidence="1">
    <location>
        <begin position="38"/>
        <end position="60"/>
    </location>
</feature>
<sequence length="104" mass="12374">MSVEWVLLFLASTVFLVDVVVFRLGFPMEKKHFRLFRFLMWYSAVSLALLILFLILWAVFAQNLDGLTGKKIWDTIVPIHSFFSLFYAVYLEWFSDYFRSRSNS</sequence>
<evidence type="ECO:0000313" key="3">
    <source>
        <dbReference type="Proteomes" id="UP000051260"/>
    </source>
</evidence>
<accession>A0A0P1IBB5</accession>
<keyword evidence="1" id="KW-0472">Membrane</keyword>